<dbReference type="RefSeq" id="WP_281248013.1">
    <property type="nucleotide sequence ID" value="NZ_FOIJ01000006.1"/>
</dbReference>
<sequence>MKKTRPKQANQLIDALVKANIKDKEPVDICDICFIFCNICSIRT</sequence>
<gene>
    <name evidence="1" type="ORF">SAMN05443639_106338</name>
</gene>
<evidence type="ECO:0000313" key="2">
    <source>
        <dbReference type="Proteomes" id="UP000199181"/>
    </source>
</evidence>
<protein>
    <submittedName>
        <fullName evidence="1">Uncharacterized protein</fullName>
    </submittedName>
</protein>
<reference evidence="2" key="1">
    <citation type="submission" date="2016-10" db="EMBL/GenBank/DDBJ databases">
        <authorList>
            <person name="Varghese N."/>
            <person name="Submissions S."/>
        </authorList>
    </citation>
    <scope>NUCLEOTIDE SEQUENCE [LARGE SCALE GENOMIC DNA]</scope>
    <source>
        <strain evidence="2">DSM 16858</strain>
    </source>
</reference>
<evidence type="ECO:0000313" key="1">
    <source>
        <dbReference type="EMBL" id="SEU01707.1"/>
    </source>
</evidence>
<dbReference type="EMBL" id="FOIJ01000006">
    <property type="protein sequence ID" value="SEU01707.1"/>
    <property type="molecule type" value="Genomic_DNA"/>
</dbReference>
<dbReference type="AlphaFoldDB" id="A0A1I0IYL3"/>
<name>A0A1I0IYL3_9BACT</name>
<organism evidence="1 2">
    <name type="scientific">Stigmatella erecta</name>
    <dbReference type="NCBI Taxonomy" id="83460"/>
    <lineage>
        <taxon>Bacteria</taxon>
        <taxon>Pseudomonadati</taxon>
        <taxon>Myxococcota</taxon>
        <taxon>Myxococcia</taxon>
        <taxon>Myxococcales</taxon>
        <taxon>Cystobacterineae</taxon>
        <taxon>Archangiaceae</taxon>
        <taxon>Stigmatella</taxon>
    </lineage>
</organism>
<dbReference type="Proteomes" id="UP000199181">
    <property type="component" value="Unassembled WGS sequence"/>
</dbReference>
<accession>A0A1I0IYL3</accession>
<keyword evidence="2" id="KW-1185">Reference proteome</keyword>
<proteinExistence type="predicted"/>